<dbReference type="EC" id="4.2.1.113" evidence="4 5"/>
<dbReference type="GO" id="GO:0043748">
    <property type="term" value="F:O-succinylbenzoate synthase activity"/>
    <property type="evidence" value="ECO:0007669"/>
    <property type="project" value="UniProtKB-EC"/>
</dbReference>
<evidence type="ECO:0000256" key="1">
    <source>
        <dbReference type="ARBA" id="ARBA00022723"/>
    </source>
</evidence>
<keyword evidence="8" id="KW-1185">Reference proteome</keyword>
<keyword evidence="4" id="KW-0474">Menaquinone biosynthesis</keyword>
<dbReference type="SUPFAM" id="SSF54826">
    <property type="entry name" value="Enolase N-terminal domain-like"/>
    <property type="match status" value="1"/>
</dbReference>
<evidence type="ECO:0000256" key="4">
    <source>
        <dbReference type="HAMAP-Rule" id="MF_00470"/>
    </source>
</evidence>
<proteinExistence type="inferred from homology"/>
<evidence type="ECO:0000259" key="6">
    <source>
        <dbReference type="SMART" id="SM00922"/>
    </source>
</evidence>
<organism evidence="7 8">
    <name type="scientific">Dictyobacter arantiisoli</name>
    <dbReference type="NCBI Taxonomy" id="2014874"/>
    <lineage>
        <taxon>Bacteria</taxon>
        <taxon>Bacillati</taxon>
        <taxon>Chloroflexota</taxon>
        <taxon>Ktedonobacteria</taxon>
        <taxon>Ktedonobacterales</taxon>
        <taxon>Dictyobacteraceae</taxon>
        <taxon>Dictyobacter</taxon>
    </lineage>
</organism>
<dbReference type="GO" id="GO:0009234">
    <property type="term" value="P:menaquinone biosynthetic process"/>
    <property type="evidence" value="ECO:0007669"/>
    <property type="project" value="UniProtKB-UniRule"/>
</dbReference>
<dbReference type="SFLD" id="SFLDS00001">
    <property type="entry name" value="Enolase"/>
    <property type="match status" value="1"/>
</dbReference>
<comment type="catalytic activity">
    <reaction evidence="4">
        <text>(1R,6R)-6-hydroxy-2-succinyl-cyclohexa-2,4-diene-1-carboxylate = 2-succinylbenzoate + H2O</text>
        <dbReference type="Rhea" id="RHEA:10196"/>
        <dbReference type="ChEBI" id="CHEBI:15377"/>
        <dbReference type="ChEBI" id="CHEBI:18325"/>
        <dbReference type="ChEBI" id="CHEBI:58689"/>
        <dbReference type="EC" id="4.2.1.113"/>
    </reaction>
</comment>
<evidence type="ECO:0000256" key="5">
    <source>
        <dbReference type="NCBIfam" id="TIGR01927"/>
    </source>
</evidence>
<evidence type="ECO:0000256" key="2">
    <source>
        <dbReference type="ARBA" id="ARBA00022842"/>
    </source>
</evidence>
<dbReference type="InterPro" id="IPR029065">
    <property type="entry name" value="Enolase_C-like"/>
</dbReference>
<evidence type="ECO:0000313" key="7">
    <source>
        <dbReference type="EMBL" id="GCF08566.1"/>
    </source>
</evidence>
<dbReference type="InterPro" id="IPR029017">
    <property type="entry name" value="Enolase-like_N"/>
</dbReference>
<dbReference type="SFLD" id="SFLDF00009">
    <property type="entry name" value="o-succinylbenzoate_synthase"/>
    <property type="match status" value="1"/>
</dbReference>
<dbReference type="Proteomes" id="UP000322530">
    <property type="component" value="Unassembled WGS sequence"/>
</dbReference>
<feature type="binding site" evidence="4">
    <location>
        <position position="229"/>
    </location>
    <ligand>
        <name>Mg(2+)</name>
        <dbReference type="ChEBI" id="CHEBI:18420"/>
    </ligand>
</feature>
<evidence type="ECO:0000256" key="3">
    <source>
        <dbReference type="ARBA" id="ARBA00023239"/>
    </source>
</evidence>
<comment type="similarity">
    <text evidence="4">Belongs to the mandelate racemase/muconate lactonizing enzyme family. MenC type 1 subfamily.</text>
</comment>
<feature type="active site" description="Proton acceptor" evidence="4">
    <location>
        <position position="278"/>
    </location>
</feature>
<dbReference type="Pfam" id="PF13378">
    <property type="entry name" value="MR_MLE_C"/>
    <property type="match status" value="1"/>
</dbReference>
<dbReference type="InterPro" id="IPR041338">
    <property type="entry name" value="OSBS_N"/>
</dbReference>
<comment type="cofactor">
    <cofactor evidence="4">
        <name>a divalent metal cation</name>
        <dbReference type="ChEBI" id="CHEBI:60240"/>
    </cofactor>
</comment>
<dbReference type="AlphaFoldDB" id="A0A5A5TBN3"/>
<name>A0A5A5TBN3_9CHLR</name>
<protein>
    <recommendedName>
        <fullName evidence="4 5">o-succinylbenzoate synthase</fullName>
        <shortName evidence="4">OSB synthase</shortName>
        <shortName evidence="4">OSBS</shortName>
        <ecNumber evidence="4 5">4.2.1.113</ecNumber>
    </recommendedName>
    <alternativeName>
        <fullName evidence="4">4-(2'-carboxyphenyl)-4-oxybutyric acid synthase</fullName>
    </alternativeName>
    <alternativeName>
        <fullName evidence="4">o-succinylbenzoic acid synthase</fullName>
    </alternativeName>
</protein>
<dbReference type="InterPro" id="IPR036849">
    <property type="entry name" value="Enolase-like_C_sf"/>
</dbReference>
<dbReference type="Gene3D" id="3.30.390.10">
    <property type="entry name" value="Enolase-like, N-terminal domain"/>
    <property type="match status" value="1"/>
</dbReference>
<comment type="caution">
    <text evidence="7">The sequence shown here is derived from an EMBL/GenBank/DDBJ whole genome shotgun (WGS) entry which is preliminary data.</text>
</comment>
<dbReference type="CDD" id="cd03320">
    <property type="entry name" value="OSBS"/>
    <property type="match status" value="1"/>
</dbReference>
<dbReference type="UniPathway" id="UPA00079"/>
<dbReference type="SFLD" id="SFLDG00180">
    <property type="entry name" value="muconate_cycloisomerase"/>
    <property type="match status" value="1"/>
</dbReference>
<feature type="domain" description="Mandelate racemase/muconate lactonizing enzyme C-terminal" evidence="6">
    <location>
        <begin position="154"/>
        <end position="250"/>
    </location>
</feature>
<feature type="active site" description="Proton donor" evidence="4">
    <location>
        <position position="175"/>
    </location>
</feature>
<keyword evidence="2 4" id="KW-0460">Magnesium</keyword>
<dbReference type="SUPFAM" id="SSF51604">
    <property type="entry name" value="Enolase C-terminal domain-like"/>
    <property type="match status" value="1"/>
</dbReference>
<sequence>MQMEIGEIGAVRWYVYRVPLPGQLSSAHETLAIRAGVMVEIETRSGLVGCGECAPLPAFRGGSLEDVLALLPAVAQQLYNQTFYSALALVQQTGELALSFALEAALLDLAGQYYHCSVAALLALPDLSAIPLNAEHRPIRDVVAVNTVIGSQEVGIAVRQAEVAVAAGFTCVKLKVGRDTQLALEVARSIREALGPAIHLRLDANEAWNFEQARAFLRACEPLKIQYVEQPLPRDDLAGMALLRKCTTIPLAADEVLSDLASARCVLTAQAADILIVKPQLTGGLLLARQMIHEASVQGVRCVVTSTIEAGVGVMSALQLAAASPEIQLECGLATLQMLADDLIVETIPVKHGHMALPGQAGLGVHLDKAALAKYQ</sequence>
<dbReference type="SMART" id="SM00922">
    <property type="entry name" value="MR_MLE"/>
    <property type="match status" value="1"/>
</dbReference>
<dbReference type="InterPro" id="IPR013342">
    <property type="entry name" value="Mandelate_racemase_C"/>
</dbReference>
<feature type="binding site" evidence="4">
    <location>
        <position position="254"/>
    </location>
    <ligand>
        <name>Mg(2+)</name>
        <dbReference type="ChEBI" id="CHEBI:18420"/>
    </ligand>
</feature>
<dbReference type="PANTHER" id="PTHR48073:SF2">
    <property type="entry name" value="O-SUCCINYLBENZOATE SYNTHASE"/>
    <property type="match status" value="1"/>
</dbReference>
<dbReference type="PANTHER" id="PTHR48073">
    <property type="entry name" value="O-SUCCINYLBENZOATE SYNTHASE-RELATED"/>
    <property type="match status" value="1"/>
</dbReference>
<keyword evidence="1 4" id="KW-0479">Metal-binding</keyword>
<dbReference type="InterPro" id="IPR010196">
    <property type="entry name" value="OSB_synthase_MenC1"/>
</dbReference>
<reference evidence="7 8" key="1">
    <citation type="submission" date="2019-01" db="EMBL/GenBank/DDBJ databases">
        <title>Draft genome sequence of Dictyobacter sp. Uno17.</title>
        <authorList>
            <person name="Wang C.M."/>
            <person name="Zheng Y."/>
            <person name="Sakai Y."/>
            <person name="Abe K."/>
            <person name="Yokota A."/>
            <person name="Yabe S."/>
        </authorList>
    </citation>
    <scope>NUCLEOTIDE SEQUENCE [LARGE SCALE GENOMIC DNA]</scope>
    <source>
        <strain evidence="7 8">Uno17</strain>
    </source>
</reference>
<comment type="pathway">
    <text evidence="4">Quinol/quinone metabolism; menaquinone biosynthesis.</text>
</comment>
<dbReference type="HAMAP" id="MF_00470">
    <property type="entry name" value="MenC_1"/>
    <property type="match status" value="1"/>
</dbReference>
<dbReference type="Gene3D" id="3.20.20.120">
    <property type="entry name" value="Enolase-like C-terminal domain"/>
    <property type="match status" value="1"/>
</dbReference>
<dbReference type="GO" id="GO:0000287">
    <property type="term" value="F:magnesium ion binding"/>
    <property type="evidence" value="ECO:0007669"/>
    <property type="project" value="UniProtKB-UniRule"/>
</dbReference>
<keyword evidence="3 4" id="KW-0456">Lyase</keyword>
<comment type="pathway">
    <text evidence="4">Quinol/quinone metabolism; 1,4-dihydroxy-2-naphthoate biosynthesis; 1,4-dihydroxy-2-naphthoate from chorismate: step 4/7.</text>
</comment>
<dbReference type="UniPathway" id="UPA01057">
    <property type="reaction ID" value="UER00165"/>
</dbReference>
<comment type="function">
    <text evidence="4">Converts 2-succinyl-6-hydroxy-2,4-cyclohexadiene-1-carboxylate (SHCHC) to 2-succinylbenzoate (OSB).</text>
</comment>
<dbReference type="Pfam" id="PF21508">
    <property type="entry name" value="MenC_N"/>
    <property type="match status" value="1"/>
</dbReference>
<dbReference type="NCBIfam" id="TIGR01927">
    <property type="entry name" value="menC_gam_Gplu"/>
    <property type="match status" value="1"/>
</dbReference>
<feature type="binding site" evidence="4">
    <location>
        <position position="203"/>
    </location>
    <ligand>
        <name>Mg(2+)</name>
        <dbReference type="ChEBI" id="CHEBI:18420"/>
    </ligand>
</feature>
<accession>A0A5A5TBN3</accession>
<dbReference type="EMBL" id="BIXY01000026">
    <property type="protein sequence ID" value="GCF08566.1"/>
    <property type="molecule type" value="Genomic_DNA"/>
</dbReference>
<gene>
    <name evidence="7" type="primary">ykfB</name>
    <name evidence="4" type="synonym">menC</name>
    <name evidence="7" type="ORF">KDI_21300</name>
</gene>
<evidence type="ECO:0000313" key="8">
    <source>
        <dbReference type="Proteomes" id="UP000322530"/>
    </source>
</evidence>